<organism evidence="1 2">
    <name type="scientific">Mycolicibacterium obuense</name>
    <dbReference type="NCBI Taxonomy" id="1807"/>
    <lineage>
        <taxon>Bacteria</taxon>
        <taxon>Bacillati</taxon>
        <taxon>Actinomycetota</taxon>
        <taxon>Actinomycetes</taxon>
        <taxon>Mycobacteriales</taxon>
        <taxon>Mycobacteriaceae</taxon>
        <taxon>Mycolicibacterium</taxon>
    </lineage>
</organism>
<dbReference type="RefSeq" id="WP_048424515.1">
    <property type="nucleotide sequence ID" value="NZ_JYNU01000035.1"/>
</dbReference>
<protein>
    <submittedName>
        <fullName evidence="1">Uncharacterized protein</fullName>
    </submittedName>
</protein>
<evidence type="ECO:0000313" key="2">
    <source>
        <dbReference type="Proteomes" id="UP000036313"/>
    </source>
</evidence>
<accession>A0A0J6YGA0</accession>
<name>A0A0J6YGA0_9MYCO</name>
<sequence length="97" mass="11061">MEIDYGLAWDFLDDHDSRPYQLRFRRNGWFDDTGQLIAVVAKFNHPDNGHTLPISRADVDFNDVEQAIDGWQSWARITDSTVSLAAIRRRLTAAGLA</sequence>
<dbReference type="Proteomes" id="UP000036313">
    <property type="component" value="Unassembled WGS sequence"/>
</dbReference>
<comment type="caution">
    <text evidence="1">The sequence shown here is derived from an EMBL/GenBank/DDBJ whole genome shotgun (WGS) entry which is preliminary data.</text>
</comment>
<dbReference type="PATRIC" id="fig|1807.14.peg.4171"/>
<dbReference type="EMBL" id="JYNU01000035">
    <property type="protein sequence ID" value="KMO71911.1"/>
    <property type="molecule type" value="Genomic_DNA"/>
</dbReference>
<reference evidence="1 2" key="1">
    <citation type="journal article" date="2015" name="Genome Biol. Evol.">
        <title>Characterization of Three Mycobacterium spp. with Potential Use in Bioremediation by Genome Sequencing and Comparative Genomics.</title>
        <authorList>
            <person name="Das S."/>
            <person name="Pettersson B.M."/>
            <person name="Behra P.R."/>
            <person name="Ramesh M."/>
            <person name="Dasgupta S."/>
            <person name="Bhattacharya A."/>
            <person name="Kirsebom L.A."/>
        </authorList>
    </citation>
    <scope>NUCLEOTIDE SEQUENCE [LARGE SCALE GENOMIC DNA]</scope>
    <source>
        <strain evidence="1 2">DSM 44075</strain>
    </source>
</reference>
<gene>
    <name evidence="1" type="ORF">MOBUDSM44075_04145</name>
</gene>
<proteinExistence type="predicted"/>
<dbReference type="AlphaFoldDB" id="A0A0J6YGA0"/>
<evidence type="ECO:0000313" key="1">
    <source>
        <dbReference type="EMBL" id="KMO71911.1"/>
    </source>
</evidence>